<accession>A0A3M9NBE5</accession>
<dbReference type="RefSeq" id="WP_123121829.1">
    <property type="nucleotide sequence ID" value="NZ_RJJR01000014.1"/>
</dbReference>
<feature type="domain" description="ABC3 transporter permease C-terminal" evidence="7">
    <location>
        <begin position="298"/>
        <end position="415"/>
    </location>
</feature>
<feature type="domain" description="ABC3 transporter permease C-terminal" evidence="7">
    <location>
        <begin position="689"/>
        <end position="802"/>
    </location>
</feature>
<dbReference type="InterPro" id="IPR050250">
    <property type="entry name" value="Macrolide_Exporter_MacB"/>
</dbReference>
<evidence type="ECO:0000313" key="9">
    <source>
        <dbReference type="EMBL" id="RNI34288.1"/>
    </source>
</evidence>
<feature type="transmembrane region" description="Helical" evidence="6">
    <location>
        <begin position="738"/>
        <end position="758"/>
    </location>
</feature>
<dbReference type="AlphaFoldDB" id="A0A3M9NBE5"/>
<dbReference type="PANTHER" id="PTHR30572">
    <property type="entry name" value="MEMBRANE COMPONENT OF TRANSPORTER-RELATED"/>
    <property type="match status" value="1"/>
</dbReference>
<evidence type="ECO:0000256" key="3">
    <source>
        <dbReference type="ARBA" id="ARBA00022692"/>
    </source>
</evidence>
<dbReference type="PANTHER" id="PTHR30572:SF18">
    <property type="entry name" value="ABC-TYPE MACROLIDE FAMILY EXPORT SYSTEM PERMEASE COMPONENT 2"/>
    <property type="match status" value="1"/>
</dbReference>
<evidence type="ECO:0000256" key="4">
    <source>
        <dbReference type="ARBA" id="ARBA00022989"/>
    </source>
</evidence>
<feature type="transmembrane region" description="Helical" evidence="6">
    <location>
        <begin position="431"/>
        <end position="455"/>
    </location>
</feature>
<feature type="transmembrane region" description="Helical" evidence="6">
    <location>
        <begin position="770"/>
        <end position="792"/>
    </location>
</feature>
<feature type="transmembrane region" description="Helical" evidence="6">
    <location>
        <begin position="339"/>
        <end position="365"/>
    </location>
</feature>
<keyword evidence="2" id="KW-1003">Cell membrane</keyword>
<dbReference type="EMBL" id="RJJR01000014">
    <property type="protein sequence ID" value="RNI34288.1"/>
    <property type="molecule type" value="Genomic_DNA"/>
</dbReference>
<feature type="domain" description="MacB-like periplasmic core" evidence="8">
    <location>
        <begin position="20"/>
        <end position="239"/>
    </location>
</feature>
<keyword evidence="4 6" id="KW-1133">Transmembrane helix</keyword>
<dbReference type="InterPro" id="IPR025857">
    <property type="entry name" value="MacB_PCD"/>
</dbReference>
<reference evidence="9 10" key="1">
    <citation type="submission" date="2018-11" db="EMBL/GenBank/DDBJ databases">
        <title>Draft genome sequence of Ferruginibacter sp. BO-59.</title>
        <authorList>
            <person name="Im W.T."/>
        </authorList>
    </citation>
    <scope>NUCLEOTIDE SEQUENCE [LARGE SCALE GENOMIC DNA]</scope>
    <source>
        <strain evidence="9 10">BO-59</strain>
    </source>
</reference>
<evidence type="ECO:0000256" key="5">
    <source>
        <dbReference type="ARBA" id="ARBA00023136"/>
    </source>
</evidence>
<feature type="transmembrane region" description="Helical" evidence="6">
    <location>
        <begin position="385"/>
        <end position="410"/>
    </location>
</feature>
<dbReference type="Proteomes" id="UP000267223">
    <property type="component" value="Unassembled WGS sequence"/>
</dbReference>
<sequence>MIKNYIKIAFRNLRKYKFISFINIFGLTIGLTCCLLITTYVINELSYDRYNKNAENIYRVTRSFNNSEGVVSLKLSTVSPPFGYYFPTDFPEIKKMTRLLNIGTIPFKYDDKIIAETNVYAADSNLFKVFTLKVLEGNPATALADPYSVMLTKDVAEKYFGNEDPMNKMIRVNNQFDVKVTGIFAGFPENSFMHPQVLLSFSTLNDSTIYGAEKLRTNWGNNSFFTFIELPEHYDPQKMIARFPDFLDKRMTGQYGPNQPSKFTKLDLQKLTDIHLYSHTDYEAEANGDITRVYIFSAIALFILLIACINYMNLSTARSALRAKEIGIRKVVGARKKELIFQFLSESVIITWIAIFLAFLFLYFTLPWLNKVTAQQLSISILLKWQILVPLFITPFVVGLLSGIYPALFMSSFQPVKTLKGLFKSAGGNMSFRKVLVIAQFTISIVLIITTIIVFQQLRFMQHASLGYNKEHIITLPYYNSVKTSYDAFRNDLLQNHNISEVCRSSRIPTGRLLDASGASTMVGDSMQPVTADIKFVSADYDFVPTYGIHIVAGRNFSRSFSMDTSNFILNESAVKAIGWKSPQEAIGKNFAYGGAKGKVIGVMADFHFESLQHEIVPMILLNPPATQNMAFNNLSIKLAGDNQQEALASVEKVWKKYLPEFPYQFTFLDDNYNKLYQSEQRQETLFTTFAFIAIMIACLGLFGLSAFEITQRVKEIGVRKILGAKVSSIVALLSKDFLKLVLIATIIAFPIAWYAISQWLQGFAYRVPIQWWVFLIAALLAAVVALATISFQAIKAATANPVDSLRSE</sequence>
<dbReference type="Pfam" id="PF12704">
    <property type="entry name" value="MacB_PCD"/>
    <property type="match status" value="1"/>
</dbReference>
<organism evidence="9 10">
    <name type="scientific">Hanamia caeni</name>
    <dbReference type="NCBI Taxonomy" id="2294116"/>
    <lineage>
        <taxon>Bacteria</taxon>
        <taxon>Pseudomonadati</taxon>
        <taxon>Bacteroidota</taxon>
        <taxon>Chitinophagia</taxon>
        <taxon>Chitinophagales</taxon>
        <taxon>Chitinophagaceae</taxon>
        <taxon>Hanamia</taxon>
    </lineage>
</organism>
<protein>
    <submittedName>
        <fullName evidence="9">ABC transporter permease</fullName>
    </submittedName>
</protein>
<evidence type="ECO:0000256" key="6">
    <source>
        <dbReference type="SAM" id="Phobius"/>
    </source>
</evidence>
<gene>
    <name evidence="9" type="ORF">EFY79_16470</name>
</gene>
<evidence type="ECO:0000313" key="10">
    <source>
        <dbReference type="Proteomes" id="UP000267223"/>
    </source>
</evidence>
<feature type="transmembrane region" description="Helical" evidence="6">
    <location>
        <begin position="21"/>
        <end position="42"/>
    </location>
</feature>
<feature type="transmembrane region" description="Helical" evidence="6">
    <location>
        <begin position="686"/>
        <end position="708"/>
    </location>
</feature>
<comment type="caution">
    <text evidence="9">The sequence shown here is derived from an EMBL/GenBank/DDBJ whole genome shotgun (WGS) entry which is preliminary data.</text>
</comment>
<dbReference type="InterPro" id="IPR003838">
    <property type="entry name" value="ABC3_permease_C"/>
</dbReference>
<name>A0A3M9NBE5_9BACT</name>
<dbReference type="Pfam" id="PF02687">
    <property type="entry name" value="FtsX"/>
    <property type="match status" value="2"/>
</dbReference>
<dbReference type="OrthoDB" id="5933722at2"/>
<evidence type="ECO:0000259" key="8">
    <source>
        <dbReference type="Pfam" id="PF12704"/>
    </source>
</evidence>
<evidence type="ECO:0000256" key="2">
    <source>
        <dbReference type="ARBA" id="ARBA00022475"/>
    </source>
</evidence>
<keyword evidence="3 6" id="KW-0812">Transmembrane</keyword>
<proteinExistence type="predicted"/>
<comment type="subcellular location">
    <subcellularLocation>
        <location evidence="1">Cell membrane</location>
        <topology evidence="1">Multi-pass membrane protein</topology>
    </subcellularLocation>
</comment>
<dbReference type="GO" id="GO:0022857">
    <property type="term" value="F:transmembrane transporter activity"/>
    <property type="evidence" value="ECO:0007669"/>
    <property type="project" value="TreeGrafter"/>
</dbReference>
<dbReference type="GO" id="GO:0005886">
    <property type="term" value="C:plasma membrane"/>
    <property type="evidence" value="ECO:0007669"/>
    <property type="project" value="UniProtKB-SubCell"/>
</dbReference>
<feature type="transmembrane region" description="Helical" evidence="6">
    <location>
        <begin position="293"/>
        <end position="314"/>
    </location>
</feature>
<keyword evidence="10" id="KW-1185">Reference proteome</keyword>
<evidence type="ECO:0000259" key="7">
    <source>
        <dbReference type="Pfam" id="PF02687"/>
    </source>
</evidence>
<keyword evidence="5 6" id="KW-0472">Membrane</keyword>
<evidence type="ECO:0000256" key="1">
    <source>
        <dbReference type="ARBA" id="ARBA00004651"/>
    </source>
</evidence>